<sequence>MKPKIVLISIILIAGSIFGGAKGYIYYRVSTELDKVINMATIFADIRYQGISSSYEGRIAVEGISIIPRGGTEEISIEYLAVSGDGPEFLYQLFTGFDKGEVPDKIRFDLHGVSLPLGGNLAAQATSMAPGAPDQGGCGLGGVSMDMLGAFSMYKIVMDTVVGLTFDKANGSAQVHMGFAFRDMWFYELDVQLTGMPQPGAIMMGTAQPQLQELRFWYQAVEEFANKSLDYCAKRAKLTKGAYIDSLLNQDEQQFAKQLGFVPGPGLLVAWRRFLEQPGEFSVTITPLEQLDPASIALYKPEDIISMLDFQLEVNGEAVTDLSFTMPGSSNYAQQPSSGAFGLPSKLPSMGNDALSVESTPKPSVGKVKKPQPKKQYLSVKLNRLNRYLGKKIRVHMVQTGVVRKGVLASVAKGKLTVRQRLVEGKMSAHIPLDQIKKIEIYRLPDE</sequence>
<name>A0A3B1BG20_9ZZZZ</name>
<proteinExistence type="predicted"/>
<gene>
    <name evidence="1" type="ORF">MNBD_GAMMA26-2031</name>
</gene>
<reference evidence="1" key="1">
    <citation type="submission" date="2018-06" db="EMBL/GenBank/DDBJ databases">
        <authorList>
            <person name="Zhirakovskaya E."/>
        </authorList>
    </citation>
    <scope>NUCLEOTIDE SEQUENCE</scope>
</reference>
<dbReference type="EMBL" id="UOFX01000077">
    <property type="protein sequence ID" value="VAX10764.1"/>
    <property type="molecule type" value="Genomic_DNA"/>
</dbReference>
<organism evidence="1">
    <name type="scientific">hydrothermal vent metagenome</name>
    <dbReference type="NCBI Taxonomy" id="652676"/>
    <lineage>
        <taxon>unclassified sequences</taxon>
        <taxon>metagenomes</taxon>
        <taxon>ecological metagenomes</taxon>
    </lineage>
</organism>
<protein>
    <submittedName>
        <fullName evidence="1">Uncharacterized protein</fullName>
    </submittedName>
</protein>
<dbReference type="AlphaFoldDB" id="A0A3B1BG20"/>
<evidence type="ECO:0000313" key="1">
    <source>
        <dbReference type="EMBL" id="VAX10764.1"/>
    </source>
</evidence>
<accession>A0A3B1BG20</accession>